<evidence type="ECO:0000313" key="1">
    <source>
        <dbReference type="EMBL" id="TCL39147.1"/>
    </source>
</evidence>
<dbReference type="AlphaFoldDB" id="A0A4R1Q4F0"/>
<sequence>MVRDTTLIQKTQRFLFFRYGKLLRYPSHYNGGTRPLLLENVREAAHRTIRYTLLAGHHTSGCPVTSSLSKSGYMYSSRSSLVAICSNCIAMILHCQVYFTPKEEKSYIKINNNCKSCYQKRCAFSAMPAAFLTLIAFRHSAGNSFL</sequence>
<dbReference type="EMBL" id="SLUI01000002">
    <property type="protein sequence ID" value="TCL39147.1"/>
    <property type="molecule type" value="Genomic_DNA"/>
</dbReference>
<protein>
    <submittedName>
        <fullName evidence="1">Uncharacterized protein</fullName>
    </submittedName>
</protein>
<proteinExistence type="predicted"/>
<dbReference type="Proteomes" id="UP000295063">
    <property type="component" value="Unassembled WGS sequence"/>
</dbReference>
<reference evidence="1 2" key="1">
    <citation type="submission" date="2019-03" db="EMBL/GenBank/DDBJ databases">
        <title>Genomic Encyclopedia of Type Strains, Phase IV (KMG-IV): sequencing the most valuable type-strain genomes for metagenomic binning, comparative biology and taxonomic classification.</title>
        <authorList>
            <person name="Goeker M."/>
        </authorList>
    </citation>
    <scope>NUCLEOTIDE SEQUENCE [LARGE SCALE GENOMIC DNA]</scope>
    <source>
        <strain evidence="1 2">DSM 15969</strain>
    </source>
</reference>
<name>A0A4R1Q4F0_9FIRM</name>
<gene>
    <name evidence="1" type="ORF">EV210_10255</name>
</gene>
<evidence type="ECO:0000313" key="2">
    <source>
        <dbReference type="Proteomes" id="UP000295063"/>
    </source>
</evidence>
<comment type="caution">
    <text evidence="1">The sequence shown here is derived from an EMBL/GenBank/DDBJ whole genome shotgun (WGS) entry which is preliminary data.</text>
</comment>
<accession>A0A4R1Q4F0</accession>
<keyword evidence="2" id="KW-1185">Reference proteome</keyword>
<organism evidence="1 2">
    <name type="scientific">Anaerospora hongkongensis</name>
    <dbReference type="NCBI Taxonomy" id="244830"/>
    <lineage>
        <taxon>Bacteria</taxon>
        <taxon>Bacillati</taxon>
        <taxon>Bacillota</taxon>
        <taxon>Negativicutes</taxon>
        <taxon>Selenomonadales</taxon>
        <taxon>Sporomusaceae</taxon>
        <taxon>Anaerospora</taxon>
    </lineage>
</organism>